<dbReference type="Gene3D" id="3.40.50.1000">
    <property type="entry name" value="HAD superfamily/HAD-like"/>
    <property type="match status" value="1"/>
</dbReference>
<reference evidence="1" key="1">
    <citation type="submission" date="2020-11" db="EMBL/GenBank/DDBJ databases">
        <authorList>
            <person name="Tran Van P."/>
        </authorList>
    </citation>
    <scope>NUCLEOTIDE SEQUENCE</scope>
</reference>
<dbReference type="Pfam" id="PF12689">
    <property type="entry name" value="Acid_PPase"/>
    <property type="match status" value="1"/>
</dbReference>
<accession>A0A7R9JBS4</accession>
<dbReference type="InterPro" id="IPR010036">
    <property type="entry name" value="MDP_1_eu_arc"/>
</dbReference>
<gene>
    <name evidence="1" type="ORF">TCMB3V08_LOCUS8998</name>
</gene>
<organism evidence="1">
    <name type="scientific">Timema californicum</name>
    <name type="common">California timema</name>
    <name type="synonym">Walking stick</name>
    <dbReference type="NCBI Taxonomy" id="61474"/>
    <lineage>
        <taxon>Eukaryota</taxon>
        <taxon>Metazoa</taxon>
        <taxon>Ecdysozoa</taxon>
        <taxon>Arthropoda</taxon>
        <taxon>Hexapoda</taxon>
        <taxon>Insecta</taxon>
        <taxon>Pterygota</taxon>
        <taxon>Neoptera</taxon>
        <taxon>Polyneoptera</taxon>
        <taxon>Phasmatodea</taxon>
        <taxon>Timematodea</taxon>
        <taxon>Timematoidea</taxon>
        <taxon>Timematidae</taxon>
        <taxon>Timema</taxon>
    </lineage>
</organism>
<dbReference type="PANTHER" id="PTHR17901">
    <property type="entry name" value="MAGNESIUM-DEPENDENT PHOSPHATASE 1 MDP1"/>
    <property type="match status" value="1"/>
</dbReference>
<evidence type="ECO:0000313" key="1">
    <source>
        <dbReference type="EMBL" id="CAD7576428.1"/>
    </source>
</evidence>
<proteinExistence type="predicted"/>
<dbReference type="InterPro" id="IPR023214">
    <property type="entry name" value="HAD_sf"/>
</dbReference>
<sequence>MSCYRIKKDSGVSFKDMIFFDDEQRNIRDLTQHGVVSILVKNGVSFKVIEEGLLQFRKGLKSGSWWPLELGKHLWMWGLE</sequence>
<dbReference type="EMBL" id="OE184230">
    <property type="protein sequence ID" value="CAD7576428.1"/>
    <property type="molecule type" value="Genomic_DNA"/>
</dbReference>
<dbReference type="PANTHER" id="PTHR17901:SF14">
    <property type="entry name" value="MAGNESIUM-DEPENDENT PHOSPHATASE 1"/>
    <property type="match status" value="1"/>
</dbReference>
<dbReference type="AlphaFoldDB" id="A0A7R9JBS4"/>
<name>A0A7R9JBS4_TIMCA</name>
<dbReference type="GO" id="GO:0003993">
    <property type="term" value="F:acid phosphatase activity"/>
    <property type="evidence" value="ECO:0007669"/>
    <property type="project" value="TreeGrafter"/>
</dbReference>
<protein>
    <submittedName>
        <fullName evidence="1">(California timema) hypothetical protein</fullName>
    </submittedName>
</protein>